<dbReference type="CDD" id="cd20406">
    <property type="entry name" value="Tudor_Agenet_AtDUF_rpt2_4"/>
    <property type="match status" value="3"/>
</dbReference>
<evidence type="ECO:0000256" key="1">
    <source>
        <dbReference type="SAM" id="Coils"/>
    </source>
</evidence>
<dbReference type="SMART" id="SM00743">
    <property type="entry name" value="Agenet"/>
    <property type="match status" value="6"/>
</dbReference>
<feature type="region of interest" description="Disordered" evidence="2">
    <location>
        <begin position="161"/>
        <end position="257"/>
    </location>
</feature>
<feature type="domain" description="Agenet" evidence="3">
    <location>
        <begin position="623"/>
        <end position="690"/>
    </location>
</feature>
<accession>A0A368QBR3</accession>
<feature type="domain" description="Agenet" evidence="3">
    <location>
        <begin position="693"/>
        <end position="749"/>
    </location>
</feature>
<evidence type="ECO:0000313" key="4">
    <source>
        <dbReference type="EMBL" id="RCV15379.1"/>
    </source>
</evidence>
<sequence>MEFDASDVRPHLEWVAGSWCSHNIMAIPKAIAYTKGMKIKVSKLKDSSVVAWFPALVAKIFWKNYLLVEYTISKSDGTAFSEIVDVKHVRPCLPQASAISFCINDDVEAFQGGGWWLGVITDVHPGLKYTFKSAHSGVEIQLSQKLLRLQYDWVDGVWKQKSQSTTPESGPRPPSAASVKKRKTRVDGPPDPAASLTKKHKSSKLGPSEENNRHESSSKEIYPDIEKRPLRDASRPDDQNSGQAKPAPQPEPTPAPAHRRKVILKLSLPMNESVSCDFRPAAAPDATVSPPTCESDAEKNEAVQNTATTPVPEAETCSKSPAKSPLTPLDVIIEELKGCREQWLKAQSQLDHSVTKAKELEGQVAKLRAASEADAQHLREMMDKQASLQQRLELKDKEIEDLKKKLVDLDEQMSCVEAELPRGAVMAAFHALGVLKSHLPDLDVGILSKGYACTPAEAQALADQVRPIVEPFVQRLGLSEIPKTMPYTKGMQIEVSKLEDDSVVAWLPAVVAKTIWKNNLLVEYTVSKSDGIALSEEIVDVKHVRPCPPQASAIHFCINDEVEAFRGGGWWLGVITDVHPELKYTFKPAHLGVEVQLSQKLLRLRCDWVDGQWKQESQNTLKAKFKQGAKVEVSSDDEGFHGAWFEATVLKSAGSKFVVEYATLKADDETKPLTEAVESRHIRPPPPHIPVVDGFKLLDEVDAFCNDAWWVGVVSKVISNQKYMVYFKRWREELEFEHGQLRLHCDWMGGRWMRAAPALEM</sequence>
<dbReference type="InterPro" id="IPR008395">
    <property type="entry name" value="Agenet-like_dom"/>
</dbReference>
<dbReference type="Gene3D" id="2.30.30.140">
    <property type="match status" value="2"/>
</dbReference>
<dbReference type="AlphaFoldDB" id="A0A368QBR3"/>
<feature type="coiled-coil region" evidence="1">
    <location>
        <begin position="378"/>
        <end position="419"/>
    </location>
</feature>
<evidence type="ECO:0000259" key="3">
    <source>
        <dbReference type="SMART" id="SM00743"/>
    </source>
</evidence>
<organism evidence="4">
    <name type="scientific">Setaria italica</name>
    <name type="common">Foxtail millet</name>
    <name type="synonym">Panicum italicum</name>
    <dbReference type="NCBI Taxonomy" id="4555"/>
    <lineage>
        <taxon>Eukaryota</taxon>
        <taxon>Viridiplantae</taxon>
        <taxon>Streptophyta</taxon>
        <taxon>Embryophyta</taxon>
        <taxon>Tracheophyta</taxon>
        <taxon>Spermatophyta</taxon>
        <taxon>Magnoliopsida</taxon>
        <taxon>Liliopsida</taxon>
        <taxon>Poales</taxon>
        <taxon>Poaceae</taxon>
        <taxon>PACMAD clade</taxon>
        <taxon>Panicoideae</taxon>
        <taxon>Panicodae</taxon>
        <taxon>Paniceae</taxon>
        <taxon>Cenchrinae</taxon>
        <taxon>Setaria</taxon>
    </lineage>
</organism>
<feature type="domain" description="Agenet" evidence="3">
    <location>
        <begin position="485"/>
        <end position="552"/>
    </location>
</feature>
<feature type="domain" description="Agenet" evidence="3">
    <location>
        <begin position="554"/>
        <end position="610"/>
    </location>
</feature>
<keyword evidence="1" id="KW-0175">Coiled coil</keyword>
<dbReference type="InterPro" id="IPR014002">
    <property type="entry name" value="Agenet_dom_plant"/>
</dbReference>
<reference evidence="4" key="1">
    <citation type="journal article" date="2012" name="Nat. Biotechnol.">
        <title>Reference genome sequence of the model plant Setaria.</title>
        <authorList>
            <person name="Bennetzen J.L."/>
            <person name="Schmutz J."/>
            <person name="Wang H."/>
            <person name="Percifield R."/>
            <person name="Hawkins J."/>
            <person name="Pontaroli A.C."/>
            <person name="Estep M."/>
            <person name="Feng L."/>
            <person name="Vaughn J.N."/>
            <person name="Grimwood J."/>
            <person name="Jenkins J."/>
            <person name="Barry K."/>
            <person name="Lindquist E."/>
            <person name="Hellsten U."/>
            <person name="Deshpande S."/>
            <person name="Wang X."/>
            <person name="Wu X."/>
            <person name="Mitros T."/>
            <person name="Triplett J."/>
            <person name="Yang X."/>
            <person name="Ye C.Y."/>
            <person name="Mauro-Herrera M."/>
            <person name="Wang L."/>
            <person name="Li P."/>
            <person name="Sharma M."/>
            <person name="Sharma R."/>
            <person name="Ronald P.C."/>
            <person name="Panaud O."/>
            <person name="Kellogg E.A."/>
            <person name="Brutnell T.P."/>
            <person name="Doust A.N."/>
            <person name="Tuskan G.A."/>
            <person name="Rokhsar D."/>
            <person name="Devos K.M."/>
        </authorList>
    </citation>
    <scope>NUCLEOTIDE SEQUENCE [LARGE SCALE GENOMIC DNA]</scope>
    <source>
        <strain evidence="4">Yugu1</strain>
    </source>
</reference>
<gene>
    <name evidence="4" type="ORF">SETIT_3G051600v2</name>
</gene>
<dbReference type="PANTHER" id="PTHR31917">
    <property type="entry name" value="AGENET DOMAIN-CONTAINING PROTEIN-RELATED"/>
    <property type="match status" value="1"/>
</dbReference>
<feature type="compositionally biased region" description="Basic and acidic residues" evidence="2">
    <location>
        <begin position="210"/>
        <end position="238"/>
    </location>
</feature>
<dbReference type="EMBL" id="CM003530">
    <property type="protein sequence ID" value="RCV15379.1"/>
    <property type="molecule type" value="Genomic_DNA"/>
</dbReference>
<feature type="domain" description="Agenet" evidence="3">
    <location>
        <begin position="31"/>
        <end position="97"/>
    </location>
</feature>
<reference evidence="4" key="2">
    <citation type="submission" date="2015-07" db="EMBL/GenBank/DDBJ databases">
        <authorList>
            <person name="Noorani M."/>
        </authorList>
    </citation>
    <scope>NUCLEOTIDE SEQUENCE</scope>
    <source>
        <strain evidence="4">Yugu1</strain>
    </source>
</reference>
<name>A0A368QBR3_SETIT</name>
<dbReference type="Pfam" id="PF05641">
    <property type="entry name" value="Agenet"/>
    <property type="match status" value="4"/>
</dbReference>
<evidence type="ECO:0000256" key="2">
    <source>
        <dbReference type="SAM" id="MobiDB-lite"/>
    </source>
</evidence>
<feature type="region of interest" description="Disordered" evidence="2">
    <location>
        <begin position="284"/>
        <end position="322"/>
    </location>
</feature>
<proteinExistence type="predicted"/>
<feature type="domain" description="Agenet" evidence="3">
    <location>
        <begin position="99"/>
        <end position="155"/>
    </location>
</feature>
<dbReference type="CDD" id="cd20405">
    <property type="entry name" value="Tudor_Agenet_AtDUF_rpt1_3"/>
    <property type="match status" value="1"/>
</dbReference>
<protein>
    <recommendedName>
        <fullName evidence="3">Agenet domain-containing protein</fullName>
    </recommendedName>
</protein>
<dbReference type="PANTHER" id="PTHR31917:SF156">
    <property type="entry name" value="DUF724 DOMAIN-CONTAINING PROTEIN 2"/>
    <property type="match status" value="1"/>
</dbReference>
<dbReference type="OrthoDB" id="2020707at2759"/>